<name>A0ABT0GG94_9GAMM</name>
<keyword evidence="1" id="KW-0472">Membrane</keyword>
<proteinExistence type="predicted"/>
<comment type="caution">
    <text evidence="2">The sequence shown here is derived from an EMBL/GenBank/DDBJ whole genome shotgun (WGS) entry which is preliminary data.</text>
</comment>
<accession>A0ABT0GG94</accession>
<evidence type="ECO:0000313" key="2">
    <source>
        <dbReference type="EMBL" id="MCK7593557.1"/>
    </source>
</evidence>
<dbReference type="EMBL" id="JALNMH010000005">
    <property type="protein sequence ID" value="MCK7593557.1"/>
    <property type="molecule type" value="Genomic_DNA"/>
</dbReference>
<gene>
    <name evidence="2" type="ORF">M0G41_07740</name>
</gene>
<keyword evidence="3" id="KW-1185">Reference proteome</keyword>
<feature type="transmembrane region" description="Helical" evidence="1">
    <location>
        <begin position="108"/>
        <end position="129"/>
    </location>
</feature>
<evidence type="ECO:0000256" key="1">
    <source>
        <dbReference type="SAM" id="Phobius"/>
    </source>
</evidence>
<reference evidence="2" key="1">
    <citation type="submission" date="2022-04" db="EMBL/GenBank/DDBJ databases">
        <title>Lysobacter sp. CAU 1642 isolated from sea sand.</title>
        <authorList>
            <person name="Kim W."/>
        </authorList>
    </citation>
    <scope>NUCLEOTIDE SEQUENCE</scope>
    <source>
        <strain evidence="2">CAU 1642</strain>
    </source>
</reference>
<evidence type="ECO:0000313" key="3">
    <source>
        <dbReference type="Proteomes" id="UP001431449"/>
    </source>
</evidence>
<dbReference type="RefSeq" id="WP_248207283.1">
    <property type="nucleotide sequence ID" value="NZ_JALNMH010000005.1"/>
</dbReference>
<organism evidence="2 3">
    <name type="scientific">Pseudomarimonas salicorniae</name>
    <dbReference type="NCBI Taxonomy" id="2933270"/>
    <lineage>
        <taxon>Bacteria</taxon>
        <taxon>Pseudomonadati</taxon>
        <taxon>Pseudomonadota</taxon>
        <taxon>Gammaproteobacteria</taxon>
        <taxon>Lysobacterales</taxon>
        <taxon>Lysobacteraceae</taxon>
        <taxon>Pseudomarimonas</taxon>
    </lineage>
</organism>
<dbReference type="Proteomes" id="UP001431449">
    <property type="component" value="Unassembled WGS sequence"/>
</dbReference>
<evidence type="ECO:0008006" key="4">
    <source>
        <dbReference type="Google" id="ProtNLM"/>
    </source>
</evidence>
<protein>
    <recommendedName>
        <fullName evidence="4">Anti-sigma factor</fullName>
    </recommendedName>
</protein>
<keyword evidence="1" id="KW-1133">Transmembrane helix</keyword>
<sequence length="266" mass="28451">MKEQTPFEATPIRDDELVLFHYRDGLDAARLAQIERALGEDVDLSRRYTLLQATLTAADLDPVPAPAAGFTDRVMAQLPATPAAPSLGHFPVGARHGAMHGRRPRRRWHLAAGGALAASLLLGVGFFAGRQTAPPVQPMTVEPMVVDAGRVYADTLGRHLGATRRVLASARFDGDSPTLAEANAALARSLLDNHGLYLAAARHNGDRRLVAVLQEIEPVLIELANPADGSGIQSRKALGEFVEREDLIFQVRAAEAGLAARGSIDI</sequence>
<keyword evidence="1" id="KW-0812">Transmembrane</keyword>